<evidence type="ECO:0000256" key="1">
    <source>
        <dbReference type="SAM" id="MobiDB-lite"/>
    </source>
</evidence>
<proteinExistence type="predicted"/>
<evidence type="ECO:0000313" key="4">
    <source>
        <dbReference type="Proteomes" id="UP001180845"/>
    </source>
</evidence>
<keyword evidence="2" id="KW-1133">Transmembrane helix</keyword>
<dbReference type="NCBIfam" id="NF038083">
    <property type="entry name" value="CU044_5270_fam"/>
    <property type="match status" value="1"/>
</dbReference>
<comment type="caution">
    <text evidence="3">The sequence shown here is derived from an EMBL/GenBank/DDBJ whole genome shotgun (WGS) entry which is preliminary data.</text>
</comment>
<dbReference type="EMBL" id="JAVDXW010000001">
    <property type="protein sequence ID" value="MDR7302353.1"/>
    <property type="molecule type" value="Genomic_DNA"/>
</dbReference>
<keyword evidence="2" id="KW-0812">Transmembrane</keyword>
<dbReference type="Proteomes" id="UP001180845">
    <property type="component" value="Unassembled WGS sequence"/>
</dbReference>
<feature type="region of interest" description="Disordered" evidence="1">
    <location>
        <begin position="1"/>
        <end position="47"/>
    </location>
</feature>
<evidence type="ECO:0008006" key="5">
    <source>
        <dbReference type="Google" id="ProtNLM"/>
    </source>
</evidence>
<dbReference type="RefSeq" id="WP_310273817.1">
    <property type="nucleotide sequence ID" value="NZ_JAVDXW010000001.1"/>
</dbReference>
<dbReference type="AlphaFoldDB" id="A0AAE4CQ66"/>
<feature type="region of interest" description="Disordered" evidence="1">
    <location>
        <begin position="150"/>
        <end position="210"/>
    </location>
</feature>
<evidence type="ECO:0000313" key="3">
    <source>
        <dbReference type="EMBL" id="MDR7302353.1"/>
    </source>
</evidence>
<reference evidence="3" key="1">
    <citation type="submission" date="2023-07" db="EMBL/GenBank/DDBJ databases">
        <title>Sequencing the genomes of 1000 actinobacteria strains.</title>
        <authorList>
            <person name="Klenk H.-P."/>
        </authorList>
    </citation>
    <scope>NUCLEOTIDE SEQUENCE</scope>
    <source>
        <strain evidence="3">DSM 45977</strain>
    </source>
</reference>
<keyword evidence="2" id="KW-0472">Membrane</keyword>
<evidence type="ECO:0000256" key="2">
    <source>
        <dbReference type="SAM" id="Phobius"/>
    </source>
</evidence>
<feature type="transmembrane region" description="Helical" evidence="2">
    <location>
        <begin position="54"/>
        <end position="71"/>
    </location>
</feature>
<gene>
    <name evidence="3" type="ORF">JOF55_002534</name>
</gene>
<organism evidence="3 4">
    <name type="scientific">Haloactinomyces albus</name>
    <dbReference type="NCBI Taxonomy" id="1352928"/>
    <lineage>
        <taxon>Bacteria</taxon>
        <taxon>Bacillati</taxon>
        <taxon>Actinomycetota</taxon>
        <taxon>Actinomycetes</taxon>
        <taxon>Actinopolysporales</taxon>
        <taxon>Actinopolysporaceae</taxon>
        <taxon>Haloactinomyces</taxon>
    </lineage>
</organism>
<feature type="compositionally biased region" description="Basic and acidic residues" evidence="1">
    <location>
        <begin position="1"/>
        <end position="10"/>
    </location>
</feature>
<dbReference type="InterPro" id="IPR047789">
    <property type="entry name" value="CU044_5270-like"/>
</dbReference>
<name>A0AAE4CQ66_9ACTN</name>
<keyword evidence="4" id="KW-1185">Reference proteome</keyword>
<accession>A0AAE4CQ66</accession>
<protein>
    <recommendedName>
        <fullName evidence="5">CU044_5270 family protein</fullName>
    </recommendedName>
</protein>
<sequence>MRRTEQHVRELLGSLDPMRDDERAAGVPPVPARITGVEPSAARRKRPRARIRRAILAGAAAAVLLAGGLMWTSAGPSTPEGHAATPPLLKITPPQQDRPAAQRLHAIADRAAASGVPDGATGRTEYIRMKNWYLHSQIDRSGTISAIQPQMRESRRHPDGSGRTVIRKQPPRFRSEAGREQWAGDTSDSKRVHRWSAGERTTPWDGRPPTDTDALRSWLRQRPSGQSEPLRTFSAITDLLRNRVLLPEERAAVLRVLAELPGLRYNGTTHDRADRPGQAFSLESDDSGLPTRYTLILDPGTGRFLGYEEMLTTSAGALNVPVPSVITYETYLDRKFLTRQ</sequence>